<evidence type="ECO:0000259" key="1">
    <source>
        <dbReference type="PROSITE" id="PS51406"/>
    </source>
</evidence>
<name>A7RKN3_NEMVE</name>
<dbReference type="InterPro" id="IPR050373">
    <property type="entry name" value="Fibrinogen_C-term_domain"/>
</dbReference>
<accession>A7RKN3</accession>
<gene>
    <name evidence="2" type="ORF">NEMVEDRAFT_v1g85018</name>
</gene>
<dbReference type="HOGENOM" id="CLU_2819951_0_0_1"/>
<dbReference type="InterPro" id="IPR014716">
    <property type="entry name" value="Fibrinogen_a/b/g_C_1"/>
</dbReference>
<dbReference type="InterPro" id="IPR036056">
    <property type="entry name" value="Fibrinogen-like_C"/>
</dbReference>
<dbReference type="PhylomeDB" id="A7RKN3"/>
<feature type="non-terminal residue" evidence="2">
    <location>
        <position position="1"/>
    </location>
</feature>
<dbReference type="PROSITE" id="PS51406">
    <property type="entry name" value="FIBRINOGEN_C_2"/>
    <property type="match status" value="1"/>
</dbReference>
<sequence length="67" mass="7613">IGNLMGEFWLGLDKIYALTHQTTNTLRVDMMDQGGNTRYAKYSNFAVASEIRKYKLSLGSYLGTFIQ</sequence>
<evidence type="ECO:0000313" key="3">
    <source>
        <dbReference type="Proteomes" id="UP000001593"/>
    </source>
</evidence>
<dbReference type="AlphaFoldDB" id="A7RKN3"/>
<keyword evidence="3" id="KW-1185">Reference proteome</keyword>
<dbReference type="InterPro" id="IPR002181">
    <property type="entry name" value="Fibrinogen_a/b/g_C_dom"/>
</dbReference>
<dbReference type="PANTHER" id="PTHR19143">
    <property type="entry name" value="FIBRINOGEN/TENASCIN/ANGIOPOEITIN"/>
    <property type="match status" value="1"/>
</dbReference>
<evidence type="ECO:0000313" key="2">
    <source>
        <dbReference type="EMBL" id="EDO47938.1"/>
    </source>
</evidence>
<protein>
    <recommendedName>
        <fullName evidence="1">Fibrinogen C-terminal domain-containing protein</fullName>
    </recommendedName>
</protein>
<dbReference type="InParanoid" id="A7RKN3"/>
<dbReference type="Proteomes" id="UP000001593">
    <property type="component" value="Unassembled WGS sequence"/>
</dbReference>
<dbReference type="Gene3D" id="3.90.215.10">
    <property type="entry name" value="Gamma Fibrinogen, chain A, domain 1"/>
    <property type="match status" value="1"/>
</dbReference>
<dbReference type="STRING" id="45351.A7RKN3"/>
<dbReference type="eggNOG" id="KOG2579">
    <property type="taxonomic scope" value="Eukaryota"/>
</dbReference>
<reference evidence="2 3" key="1">
    <citation type="journal article" date="2007" name="Science">
        <title>Sea anemone genome reveals ancestral eumetazoan gene repertoire and genomic organization.</title>
        <authorList>
            <person name="Putnam N.H."/>
            <person name="Srivastava M."/>
            <person name="Hellsten U."/>
            <person name="Dirks B."/>
            <person name="Chapman J."/>
            <person name="Salamov A."/>
            <person name="Terry A."/>
            <person name="Shapiro H."/>
            <person name="Lindquist E."/>
            <person name="Kapitonov V.V."/>
            <person name="Jurka J."/>
            <person name="Genikhovich G."/>
            <person name="Grigoriev I.V."/>
            <person name="Lucas S.M."/>
            <person name="Steele R.E."/>
            <person name="Finnerty J.R."/>
            <person name="Technau U."/>
            <person name="Martindale M.Q."/>
            <person name="Rokhsar D.S."/>
        </authorList>
    </citation>
    <scope>NUCLEOTIDE SEQUENCE [LARGE SCALE GENOMIC DNA]</scope>
    <source>
        <strain evidence="3">CH2 X CH6</strain>
    </source>
</reference>
<feature type="domain" description="Fibrinogen C-terminal" evidence="1">
    <location>
        <begin position="1"/>
        <end position="67"/>
    </location>
</feature>
<organism evidence="2 3">
    <name type="scientific">Nematostella vectensis</name>
    <name type="common">Starlet sea anemone</name>
    <dbReference type="NCBI Taxonomy" id="45351"/>
    <lineage>
        <taxon>Eukaryota</taxon>
        <taxon>Metazoa</taxon>
        <taxon>Cnidaria</taxon>
        <taxon>Anthozoa</taxon>
        <taxon>Hexacorallia</taxon>
        <taxon>Actiniaria</taxon>
        <taxon>Edwardsiidae</taxon>
        <taxon>Nematostella</taxon>
    </lineage>
</organism>
<dbReference type="SUPFAM" id="SSF56496">
    <property type="entry name" value="Fibrinogen C-terminal domain-like"/>
    <property type="match status" value="1"/>
</dbReference>
<proteinExistence type="predicted"/>
<dbReference type="Pfam" id="PF00147">
    <property type="entry name" value="Fibrinogen_C"/>
    <property type="match status" value="1"/>
</dbReference>
<dbReference type="EMBL" id="DS469516">
    <property type="protein sequence ID" value="EDO47938.1"/>
    <property type="molecule type" value="Genomic_DNA"/>
</dbReference>